<reference evidence="1" key="1">
    <citation type="submission" date="2022-04" db="EMBL/GenBank/DDBJ databases">
        <title>Genome of the entomopathogenic fungus Entomophthora muscae.</title>
        <authorList>
            <person name="Elya C."/>
            <person name="Lovett B.R."/>
            <person name="Lee E."/>
            <person name="Macias A.M."/>
            <person name="Hajek A.E."/>
            <person name="De Bivort B.L."/>
            <person name="Kasson M.T."/>
            <person name="De Fine Licht H.H."/>
            <person name="Stajich J.E."/>
        </authorList>
    </citation>
    <scope>NUCLEOTIDE SEQUENCE</scope>
    <source>
        <strain evidence="1">Berkeley</strain>
    </source>
</reference>
<proteinExistence type="predicted"/>
<dbReference type="Proteomes" id="UP001165960">
    <property type="component" value="Unassembled WGS sequence"/>
</dbReference>
<evidence type="ECO:0000313" key="2">
    <source>
        <dbReference type="Proteomes" id="UP001165960"/>
    </source>
</evidence>
<sequence length="169" mass="19391">MAQSINPRVQKLTRKYTKVTTTRTVNAVTTERVYFVYNPVYRCNGILVTIMEKVKPVLDTTHKNYVSDNKGEDEDKETQFYQTVDEKQVLKKIAAFYSKVPMSCDVAESMEFFPKAKKPKYHIIPDATWEAFSRLMKETTDYKKATSIVGISAKSAHRLCKSCERGGIK</sequence>
<comment type="caution">
    <text evidence="1">The sequence shown here is derived from an EMBL/GenBank/DDBJ whole genome shotgun (WGS) entry which is preliminary data.</text>
</comment>
<dbReference type="EMBL" id="QTSX02001482">
    <property type="protein sequence ID" value="KAJ9081345.1"/>
    <property type="molecule type" value="Genomic_DNA"/>
</dbReference>
<name>A0ACC2U3P9_9FUNG</name>
<protein>
    <submittedName>
        <fullName evidence="1">Uncharacterized protein</fullName>
    </submittedName>
</protein>
<gene>
    <name evidence="1" type="ORF">DSO57_1015628</name>
</gene>
<keyword evidence="2" id="KW-1185">Reference proteome</keyword>
<evidence type="ECO:0000313" key="1">
    <source>
        <dbReference type="EMBL" id="KAJ9081345.1"/>
    </source>
</evidence>
<organism evidence="1 2">
    <name type="scientific">Entomophthora muscae</name>
    <dbReference type="NCBI Taxonomy" id="34485"/>
    <lineage>
        <taxon>Eukaryota</taxon>
        <taxon>Fungi</taxon>
        <taxon>Fungi incertae sedis</taxon>
        <taxon>Zoopagomycota</taxon>
        <taxon>Entomophthoromycotina</taxon>
        <taxon>Entomophthoromycetes</taxon>
        <taxon>Entomophthorales</taxon>
        <taxon>Entomophthoraceae</taxon>
        <taxon>Entomophthora</taxon>
    </lineage>
</organism>
<accession>A0ACC2U3P9</accession>